<keyword evidence="6" id="KW-0862">Zinc</keyword>
<dbReference type="GO" id="GO:0006091">
    <property type="term" value="P:generation of precursor metabolites and energy"/>
    <property type="evidence" value="ECO:0007669"/>
    <property type="project" value="UniProtKB-ARBA"/>
</dbReference>
<dbReference type="GO" id="GO:0004750">
    <property type="term" value="F:D-ribulose-phosphate 3-epimerase activity"/>
    <property type="evidence" value="ECO:0007669"/>
    <property type="project" value="UniProtKB-EC"/>
</dbReference>
<evidence type="ECO:0000256" key="5">
    <source>
        <dbReference type="ARBA" id="ARBA00022723"/>
    </source>
</evidence>
<evidence type="ECO:0000256" key="3">
    <source>
        <dbReference type="ARBA" id="ARBA00001954"/>
    </source>
</evidence>
<comment type="cofactor">
    <cofactor evidence="2">
        <name>Zn(2+)</name>
        <dbReference type="ChEBI" id="CHEBI:29105"/>
    </cofactor>
</comment>
<dbReference type="Proteomes" id="UP000191554">
    <property type="component" value="Unassembled WGS sequence"/>
</dbReference>
<keyword evidence="8" id="KW-0464">Manganese</keyword>
<keyword evidence="10" id="KW-0119">Carbohydrate metabolism</keyword>
<dbReference type="SUPFAM" id="SSF51366">
    <property type="entry name" value="Ribulose-phoshate binding barrel"/>
    <property type="match status" value="1"/>
</dbReference>
<evidence type="ECO:0000256" key="1">
    <source>
        <dbReference type="ARBA" id="ARBA00001936"/>
    </source>
</evidence>
<dbReference type="FunFam" id="3.20.20.70:FF:000191">
    <property type="entry name" value="ribulose-phosphate 3-epimerase isoform X2"/>
    <property type="match status" value="1"/>
</dbReference>
<dbReference type="STRING" id="48256.CLHUN_03520"/>
<dbReference type="AlphaFoldDB" id="A0A1V4SPR7"/>
<keyword evidence="12" id="KW-1185">Reference proteome</keyword>
<comment type="cofactor">
    <cofactor evidence="1">
        <name>Mn(2+)</name>
        <dbReference type="ChEBI" id="CHEBI:29035"/>
    </cofactor>
</comment>
<evidence type="ECO:0000313" key="12">
    <source>
        <dbReference type="Proteomes" id="UP000191554"/>
    </source>
</evidence>
<dbReference type="NCBIfam" id="NF004076">
    <property type="entry name" value="PRK05581.1-4"/>
    <property type="match status" value="1"/>
</dbReference>
<evidence type="ECO:0000256" key="9">
    <source>
        <dbReference type="ARBA" id="ARBA00023235"/>
    </source>
</evidence>
<dbReference type="GO" id="GO:0006163">
    <property type="term" value="P:purine nucleotide metabolic process"/>
    <property type="evidence" value="ECO:0007669"/>
    <property type="project" value="UniProtKB-ARBA"/>
</dbReference>
<evidence type="ECO:0000256" key="7">
    <source>
        <dbReference type="ARBA" id="ARBA00023004"/>
    </source>
</evidence>
<gene>
    <name evidence="11" type="primary">rpe_1</name>
    <name evidence="11" type="ORF">CLHUN_03520</name>
</gene>
<evidence type="ECO:0000256" key="2">
    <source>
        <dbReference type="ARBA" id="ARBA00001947"/>
    </source>
</evidence>
<dbReference type="GO" id="GO:0046496">
    <property type="term" value="P:nicotinamide nucleotide metabolic process"/>
    <property type="evidence" value="ECO:0007669"/>
    <property type="project" value="UniProtKB-ARBA"/>
</dbReference>
<evidence type="ECO:0000313" key="11">
    <source>
        <dbReference type="EMBL" id="OPX45879.1"/>
    </source>
</evidence>
<dbReference type="GO" id="GO:1901135">
    <property type="term" value="P:carbohydrate derivative metabolic process"/>
    <property type="evidence" value="ECO:0007669"/>
    <property type="project" value="UniProtKB-ARBA"/>
</dbReference>
<dbReference type="CDD" id="cd00429">
    <property type="entry name" value="RPE"/>
    <property type="match status" value="1"/>
</dbReference>
<dbReference type="RefSeq" id="WP_080062843.1">
    <property type="nucleotide sequence ID" value="NZ_MZGX01000002.1"/>
</dbReference>
<comment type="cofactor">
    <cofactor evidence="3">
        <name>Fe(2+)</name>
        <dbReference type="ChEBI" id="CHEBI:29033"/>
    </cofactor>
</comment>
<keyword evidence="5" id="KW-0479">Metal-binding</keyword>
<dbReference type="PANTHER" id="PTHR11749">
    <property type="entry name" value="RIBULOSE-5-PHOSPHATE-3-EPIMERASE"/>
    <property type="match status" value="1"/>
</dbReference>
<dbReference type="InterPro" id="IPR011060">
    <property type="entry name" value="RibuloseP-bd_barrel"/>
</dbReference>
<sequence length="216" mass="24255">MKNKIKMSCSLWSADLSQLKASLSEVEEYCDSFHFDIMDGHFVPNLLFGPDMVKALRGISKKPFEVHLMVNNPETMINLFDHTGADVFIIHPETCKDAAKTIHCLKSNGKKAGIALKAEEELEKISDYLSFIDYVIVMGTEIGIKGVSISPGTYEKVRLLKEVINKNNYRIEVQVDGGIRNDTVPKLYESGADIITAGSLLFNNNYKSIYTWLQNL</sequence>
<evidence type="ECO:0000256" key="6">
    <source>
        <dbReference type="ARBA" id="ARBA00022833"/>
    </source>
</evidence>
<accession>A0A1V4SPR7</accession>
<dbReference type="EC" id="5.1.3.1" evidence="11"/>
<comment type="subunit">
    <text evidence="4">Homodimer.</text>
</comment>
<protein>
    <submittedName>
        <fullName evidence="11">Ribulose-phosphate 3-epimerase</fullName>
        <ecNumber evidence="11">5.1.3.1</ecNumber>
    </submittedName>
</protein>
<name>A0A1V4SPR7_RUMHU</name>
<dbReference type="EMBL" id="MZGX01000002">
    <property type="protein sequence ID" value="OPX45879.1"/>
    <property type="molecule type" value="Genomic_DNA"/>
</dbReference>
<dbReference type="Pfam" id="PF00834">
    <property type="entry name" value="Ribul_P_3_epim"/>
    <property type="match status" value="1"/>
</dbReference>
<dbReference type="Gene3D" id="3.20.20.70">
    <property type="entry name" value="Aldolase class I"/>
    <property type="match status" value="1"/>
</dbReference>
<dbReference type="InterPro" id="IPR000056">
    <property type="entry name" value="Ribul_P_3_epim-like"/>
</dbReference>
<dbReference type="OrthoDB" id="1645589at2"/>
<evidence type="ECO:0000256" key="8">
    <source>
        <dbReference type="ARBA" id="ARBA00023211"/>
    </source>
</evidence>
<organism evidence="11 12">
    <name type="scientific">Ruminiclostridium hungatei</name>
    <name type="common">Clostridium hungatei</name>
    <dbReference type="NCBI Taxonomy" id="48256"/>
    <lineage>
        <taxon>Bacteria</taxon>
        <taxon>Bacillati</taxon>
        <taxon>Bacillota</taxon>
        <taxon>Clostridia</taxon>
        <taxon>Eubacteriales</taxon>
        <taxon>Oscillospiraceae</taxon>
        <taxon>Ruminiclostridium</taxon>
    </lineage>
</organism>
<evidence type="ECO:0000256" key="4">
    <source>
        <dbReference type="ARBA" id="ARBA00011738"/>
    </source>
</evidence>
<dbReference type="GO" id="GO:0005975">
    <property type="term" value="P:carbohydrate metabolic process"/>
    <property type="evidence" value="ECO:0007669"/>
    <property type="project" value="InterPro"/>
</dbReference>
<keyword evidence="7" id="KW-0408">Iron</keyword>
<reference evidence="11 12" key="1">
    <citation type="submission" date="2017-03" db="EMBL/GenBank/DDBJ databases">
        <title>Genome sequence of Clostridium hungatei DSM 14427.</title>
        <authorList>
            <person name="Poehlein A."/>
            <person name="Daniel R."/>
        </authorList>
    </citation>
    <scope>NUCLEOTIDE SEQUENCE [LARGE SCALE GENOMIC DNA]</scope>
    <source>
        <strain evidence="11 12">DSM 14427</strain>
    </source>
</reference>
<comment type="caution">
    <text evidence="11">The sequence shown here is derived from an EMBL/GenBank/DDBJ whole genome shotgun (WGS) entry which is preliminary data.</text>
</comment>
<evidence type="ECO:0000256" key="10">
    <source>
        <dbReference type="ARBA" id="ARBA00023277"/>
    </source>
</evidence>
<proteinExistence type="predicted"/>
<dbReference type="GO" id="GO:0046872">
    <property type="term" value="F:metal ion binding"/>
    <property type="evidence" value="ECO:0007669"/>
    <property type="project" value="UniProtKB-KW"/>
</dbReference>
<dbReference type="InterPro" id="IPR013785">
    <property type="entry name" value="Aldolase_TIM"/>
</dbReference>
<keyword evidence="9 11" id="KW-0413">Isomerase</keyword>